<dbReference type="STRING" id="1314790.A0A1Y1Z1Y0"/>
<dbReference type="GO" id="GO:0019825">
    <property type="term" value="F:oxygen binding"/>
    <property type="evidence" value="ECO:0007669"/>
    <property type="project" value="InterPro"/>
</dbReference>
<dbReference type="GO" id="GO:0046872">
    <property type="term" value="F:metal ion binding"/>
    <property type="evidence" value="ECO:0007669"/>
    <property type="project" value="UniProtKB-KW"/>
</dbReference>
<organism evidence="5 6">
    <name type="scientific">Basidiobolus meristosporus CBS 931.73</name>
    <dbReference type="NCBI Taxonomy" id="1314790"/>
    <lineage>
        <taxon>Eukaryota</taxon>
        <taxon>Fungi</taxon>
        <taxon>Fungi incertae sedis</taxon>
        <taxon>Zoopagomycota</taxon>
        <taxon>Entomophthoromycotina</taxon>
        <taxon>Basidiobolomycetes</taxon>
        <taxon>Basidiobolales</taxon>
        <taxon>Basidiobolaceae</taxon>
        <taxon>Basidiobolus</taxon>
    </lineage>
</organism>
<accession>A0A1Y1Z1Y0</accession>
<keyword evidence="3" id="KW-0479">Metal-binding</keyword>
<feature type="non-terminal residue" evidence="5">
    <location>
        <position position="1"/>
    </location>
</feature>
<proteinExistence type="predicted"/>
<dbReference type="Proteomes" id="UP000193498">
    <property type="component" value="Unassembled WGS sequence"/>
</dbReference>
<protein>
    <submittedName>
        <fullName evidence="5">Globin-like protein</fullName>
    </submittedName>
</protein>
<dbReference type="Pfam" id="PF01152">
    <property type="entry name" value="Bac_globin"/>
    <property type="match status" value="1"/>
</dbReference>
<evidence type="ECO:0000256" key="2">
    <source>
        <dbReference type="ARBA" id="ARBA00022617"/>
    </source>
</evidence>
<gene>
    <name evidence="5" type="ORF">K493DRAFT_150119</name>
</gene>
<keyword evidence="1" id="KW-0813">Transport</keyword>
<reference evidence="5 6" key="1">
    <citation type="submission" date="2016-07" db="EMBL/GenBank/DDBJ databases">
        <title>Pervasive Adenine N6-methylation of Active Genes in Fungi.</title>
        <authorList>
            <consortium name="DOE Joint Genome Institute"/>
            <person name="Mondo S.J."/>
            <person name="Dannebaum R.O."/>
            <person name="Kuo R.C."/>
            <person name="Labutti K."/>
            <person name="Haridas S."/>
            <person name="Kuo A."/>
            <person name="Salamov A."/>
            <person name="Ahrendt S.R."/>
            <person name="Lipzen A."/>
            <person name="Sullivan W."/>
            <person name="Andreopoulos W.B."/>
            <person name="Clum A."/>
            <person name="Lindquist E."/>
            <person name="Daum C."/>
            <person name="Ramamoorthy G.K."/>
            <person name="Gryganskyi A."/>
            <person name="Culley D."/>
            <person name="Magnuson J.K."/>
            <person name="James T.Y."/>
            <person name="O'Malley M.A."/>
            <person name="Stajich J.E."/>
            <person name="Spatafora J.W."/>
            <person name="Visel A."/>
            <person name="Grigoriev I.V."/>
        </authorList>
    </citation>
    <scope>NUCLEOTIDE SEQUENCE [LARGE SCALE GENOMIC DNA]</scope>
    <source>
        <strain evidence="5 6">CBS 931.73</strain>
    </source>
</reference>
<feature type="non-terminal residue" evidence="5">
    <location>
        <position position="115"/>
    </location>
</feature>
<keyword evidence="4" id="KW-0408">Iron</keyword>
<comment type="caution">
    <text evidence="5">The sequence shown here is derived from an EMBL/GenBank/DDBJ whole genome shotgun (WGS) entry which is preliminary data.</text>
</comment>
<keyword evidence="6" id="KW-1185">Reference proteome</keyword>
<dbReference type="SUPFAM" id="SSF46458">
    <property type="entry name" value="Globin-like"/>
    <property type="match status" value="1"/>
</dbReference>
<keyword evidence="2" id="KW-0349">Heme</keyword>
<name>A0A1Y1Z1Y0_9FUNG</name>
<evidence type="ECO:0000313" key="6">
    <source>
        <dbReference type="Proteomes" id="UP000193498"/>
    </source>
</evidence>
<evidence type="ECO:0000313" key="5">
    <source>
        <dbReference type="EMBL" id="ORY04104.1"/>
    </source>
</evidence>
<dbReference type="InterPro" id="IPR012292">
    <property type="entry name" value="Globin/Proto"/>
</dbReference>
<evidence type="ECO:0000256" key="1">
    <source>
        <dbReference type="ARBA" id="ARBA00022448"/>
    </source>
</evidence>
<dbReference type="OrthoDB" id="2155372at2759"/>
<dbReference type="InterPro" id="IPR009050">
    <property type="entry name" value="Globin-like_sf"/>
</dbReference>
<sequence>TLLDLFSERMIEVLVDRFYKYNLRDRRIKQYFKGVNMEHLKWMMSKYLLHILGGKPYNGRSMRAAHKRLLDFNDKHFDAILKNLAKAMKDINLSDPIMKLVLSSAESTRSEVLGR</sequence>
<dbReference type="InParanoid" id="A0A1Y1Z1Y0"/>
<evidence type="ECO:0000256" key="3">
    <source>
        <dbReference type="ARBA" id="ARBA00022723"/>
    </source>
</evidence>
<dbReference type="GO" id="GO:0020037">
    <property type="term" value="F:heme binding"/>
    <property type="evidence" value="ECO:0007669"/>
    <property type="project" value="InterPro"/>
</dbReference>
<dbReference type="Gene3D" id="1.10.490.10">
    <property type="entry name" value="Globins"/>
    <property type="match status" value="1"/>
</dbReference>
<dbReference type="EMBL" id="MCFE01000039">
    <property type="protein sequence ID" value="ORY04104.1"/>
    <property type="molecule type" value="Genomic_DNA"/>
</dbReference>
<dbReference type="CDD" id="cd00454">
    <property type="entry name" value="TrHb1_N"/>
    <property type="match status" value="1"/>
</dbReference>
<dbReference type="AlphaFoldDB" id="A0A1Y1Z1Y0"/>
<evidence type="ECO:0000256" key="4">
    <source>
        <dbReference type="ARBA" id="ARBA00023004"/>
    </source>
</evidence>
<dbReference type="InterPro" id="IPR001486">
    <property type="entry name" value="Hemoglobin_trunc"/>
</dbReference>